<sequence length="148" mass="16531">MVMPALVQNIPARLGEVLGPNGTVEFVDFLNESFGNSQANTTEILTEKLENRISKEASQVQVEITGMRSEFADLRSNVSRLSSEFVGLRSEFSGLRLEFADLRADFADHRSEMKSEISEIHKMIATQTRWIFGAMIGLVGVFSIIVKF</sequence>
<dbReference type="AlphaFoldDB" id="A0A396ZE00"/>
<reference evidence="3" key="1">
    <citation type="submission" date="2018-05" db="EMBL/GenBank/DDBJ databases">
        <title>Leptospira yasudae sp. nov. and Leptospira stimsonii sp. nov., two pathogenic species of the genus Leptospira isolated from environmental sources.</title>
        <authorList>
            <person name="Casanovas-Massana A."/>
            <person name="Hamond C."/>
            <person name="Santos L.A."/>
            <person name="Hacker K.P."/>
            <person name="Balassiano I."/>
            <person name="Medeiros M.A."/>
            <person name="Reis M.G."/>
            <person name="Ko A.I."/>
            <person name="Wunder E.A."/>
        </authorList>
    </citation>
    <scope>NUCLEOTIDE SEQUENCE [LARGE SCALE GENOMIC DNA]</scope>
    <source>
        <strain evidence="3">Yale</strain>
    </source>
</reference>
<organism evidence="2 3">
    <name type="scientific">Leptospira stimsonii</name>
    <dbReference type="NCBI Taxonomy" id="2202203"/>
    <lineage>
        <taxon>Bacteria</taxon>
        <taxon>Pseudomonadati</taxon>
        <taxon>Spirochaetota</taxon>
        <taxon>Spirochaetia</taxon>
        <taxon>Leptospirales</taxon>
        <taxon>Leptospiraceae</taxon>
        <taxon>Leptospira</taxon>
    </lineage>
</organism>
<dbReference type="EMBL" id="QHCT01000001">
    <property type="protein sequence ID" value="RHX91708.1"/>
    <property type="molecule type" value="Genomic_DNA"/>
</dbReference>
<dbReference type="OrthoDB" id="323774at2"/>
<evidence type="ECO:0000313" key="3">
    <source>
        <dbReference type="Proteomes" id="UP000265798"/>
    </source>
</evidence>
<keyword evidence="1" id="KW-0812">Transmembrane</keyword>
<comment type="caution">
    <text evidence="2">The sequence shown here is derived from an EMBL/GenBank/DDBJ whole genome shotgun (WGS) entry which is preliminary data.</text>
</comment>
<dbReference type="Proteomes" id="UP000265798">
    <property type="component" value="Unassembled WGS sequence"/>
</dbReference>
<keyword evidence="1" id="KW-0472">Membrane</keyword>
<keyword evidence="1" id="KW-1133">Transmembrane helix</keyword>
<evidence type="ECO:0000313" key="2">
    <source>
        <dbReference type="EMBL" id="RHX91708.1"/>
    </source>
</evidence>
<name>A0A396ZE00_9LEPT</name>
<gene>
    <name evidence="2" type="ORF">DLM75_00145</name>
</gene>
<evidence type="ECO:0000256" key="1">
    <source>
        <dbReference type="SAM" id="Phobius"/>
    </source>
</evidence>
<evidence type="ECO:0008006" key="4">
    <source>
        <dbReference type="Google" id="ProtNLM"/>
    </source>
</evidence>
<feature type="transmembrane region" description="Helical" evidence="1">
    <location>
        <begin position="130"/>
        <end position="146"/>
    </location>
</feature>
<dbReference type="RefSeq" id="WP_118966564.1">
    <property type="nucleotide sequence ID" value="NZ_QHCT01000001.1"/>
</dbReference>
<protein>
    <recommendedName>
        <fullName evidence="4">DUF1640 domain-containing protein</fullName>
    </recommendedName>
</protein>
<accession>A0A396ZE00</accession>
<proteinExistence type="predicted"/>
<dbReference type="NCBIfam" id="NF047472">
    <property type="entry name" value="LA_3696_Nterm"/>
    <property type="match status" value="1"/>
</dbReference>
<dbReference type="Gene3D" id="1.20.58.130">
    <property type="match status" value="1"/>
</dbReference>